<feature type="domain" description="Major facilitator superfamily (MFS) profile" evidence="7">
    <location>
        <begin position="77"/>
        <end position="507"/>
    </location>
</feature>
<feature type="transmembrane region" description="Helical" evidence="6">
    <location>
        <begin position="169"/>
        <end position="191"/>
    </location>
</feature>
<dbReference type="Proteomes" id="UP000007431">
    <property type="component" value="Unassembled WGS sequence"/>
</dbReference>
<evidence type="ECO:0000313" key="9">
    <source>
        <dbReference type="Proteomes" id="UP000007431"/>
    </source>
</evidence>
<dbReference type="KEGG" id="scm:SCHCO_02499364"/>
<dbReference type="GO" id="GO:0140115">
    <property type="term" value="P:export across plasma membrane"/>
    <property type="evidence" value="ECO:0007669"/>
    <property type="project" value="UniProtKB-ARBA"/>
</dbReference>
<keyword evidence="3 6" id="KW-1133">Transmembrane helix</keyword>
<dbReference type="GeneID" id="9585692"/>
<dbReference type="GO" id="GO:0022857">
    <property type="term" value="F:transmembrane transporter activity"/>
    <property type="evidence" value="ECO:0007669"/>
    <property type="project" value="InterPro"/>
</dbReference>
<feature type="transmembrane region" description="Helical" evidence="6">
    <location>
        <begin position="230"/>
        <end position="252"/>
    </location>
</feature>
<feature type="transmembrane region" description="Helical" evidence="6">
    <location>
        <begin position="483"/>
        <end position="504"/>
    </location>
</feature>
<dbReference type="GO" id="GO:0005886">
    <property type="term" value="C:plasma membrane"/>
    <property type="evidence" value="ECO:0007669"/>
    <property type="project" value="TreeGrafter"/>
</dbReference>
<organism evidence="9">
    <name type="scientific">Schizophyllum commune (strain H4-8 / FGSC 9210)</name>
    <name type="common">Split gill fungus</name>
    <dbReference type="NCBI Taxonomy" id="578458"/>
    <lineage>
        <taxon>Eukaryota</taxon>
        <taxon>Fungi</taxon>
        <taxon>Dikarya</taxon>
        <taxon>Basidiomycota</taxon>
        <taxon>Agaricomycotina</taxon>
        <taxon>Agaricomycetes</taxon>
        <taxon>Agaricomycetidae</taxon>
        <taxon>Agaricales</taxon>
        <taxon>Schizophyllaceae</taxon>
        <taxon>Schizophyllum</taxon>
    </lineage>
</organism>
<dbReference type="HOGENOM" id="CLU_008455_1_3_1"/>
<dbReference type="PROSITE" id="PS50850">
    <property type="entry name" value="MFS"/>
    <property type="match status" value="1"/>
</dbReference>
<dbReference type="InterPro" id="IPR036259">
    <property type="entry name" value="MFS_trans_sf"/>
</dbReference>
<evidence type="ECO:0000256" key="5">
    <source>
        <dbReference type="SAM" id="MobiDB-lite"/>
    </source>
</evidence>
<dbReference type="CDD" id="cd17323">
    <property type="entry name" value="MFS_Tpo1_MDR_like"/>
    <property type="match status" value="1"/>
</dbReference>
<feature type="region of interest" description="Disordered" evidence="5">
    <location>
        <begin position="33"/>
        <end position="54"/>
    </location>
</feature>
<evidence type="ECO:0000256" key="6">
    <source>
        <dbReference type="SAM" id="Phobius"/>
    </source>
</evidence>
<dbReference type="GO" id="GO:0042908">
    <property type="term" value="P:xenobiotic transport"/>
    <property type="evidence" value="ECO:0007669"/>
    <property type="project" value="UniProtKB-ARBA"/>
</dbReference>
<proteinExistence type="predicted"/>
<feature type="transmembrane region" description="Helical" evidence="6">
    <location>
        <begin position="388"/>
        <end position="409"/>
    </location>
</feature>
<reference evidence="8 9" key="1">
    <citation type="journal article" date="2010" name="Nat. Biotechnol.">
        <title>Genome sequence of the model mushroom Schizophyllum commune.</title>
        <authorList>
            <person name="Ohm R.A."/>
            <person name="de Jong J.F."/>
            <person name="Lugones L.G."/>
            <person name="Aerts A."/>
            <person name="Kothe E."/>
            <person name="Stajich J.E."/>
            <person name="de Vries R.P."/>
            <person name="Record E."/>
            <person name="Levasseur A."/>
            <person name="Baker S.E."/>
            <person name="Bartholomew K.A."/>
            <person name="Coutinho P.M."/>
            <person name="Erdmann S."/>
            <person name="Fowler T.J."/>
            <person name="Gathman A.C."/>
            <person name="Lombard V."/>
            <person name="Henrissat B."/>
            <person name="Knabe N."/>
            <person name="Kuees U."/>
            <person name="Lilly W.W."/>
            <person name="Lindquist E."/>
            <person name="Lucas S."/>
            <person name="Magnuson J.K."/>
            <person name="Piumi F."/>
            <person name="Raudaskoski M."/>
            <person name="Salamov A."/>
            <person name="Schmutz J."/>
            <person name="Schwarze F.W.M.R."/>
            <person name="vanKuyk P.A."/>
            <person name="Horton J.S."/>
            <person name="Grigoriev I.V."/>
            <person name="Woesten H.A.B."/>
        </authorList>
    </citation>
    <scope>NUCLEOTIDE SEQUENCE [LARGE SCALE GENOMIC DNA]</scope>
    <source>
        <strain evidence="9">H4-8 / FGSC 9210</strain>
    </source>
</reference>
<evidence type="ECO:0000256" key="2">
    <source>
        <dbReference type="ARBA" id="ARBA00022692"/>
    </source>
</evidence>
<evidence type="ECO:0000256" key="1">
    <source>
        <dbReference type="ARBA" id="ARBA00004141"/>
    </source>
</evidence>
<evidence type="ECO:0000256" key="4">
    <source>
        <dbReference type="ARBA" id="ARBA00023136"/>
    </source>
</evidence>
<feature type="transmembrane region" description="Helical" evidence="6">
    <location>
        <begin position="347"/>
        <end position="367"/>
    </location>
</feature>
<keyword evidence="9" id="KW-1185">Reference proteome</keyword>
<feature type="transmembrane region" description="Helical" evidence="6">
    <location>
        <begin position="75"/>
        <end position="92"/>
    </location>
</feature>
<feature type="transmembrane region" description="Helical" evidence="6">
    <location>
        <begin position="415"/>
        <end position="436"/>
    </location>
</feature>
<keyword evidence="2 6" id="KW-0812">Transmembrane</keyword>
<comment type="subcellular location">
    <subcellularLocation>
        <location evidence="1">Membrane</location>
        <topology evidence="1">Multi-pass membrane protein</topology>
    </subcellularLocation>
</comment>
<feature type="transmembrane region" description="Helical" evidence="6">
    <location>
        <begin position="301"/>
        <end position="327"/>
    </location>
</feature>
<dbReference type="SUPFAM" id="SSF103473">
    <property type="entry name" value="MFS general substrate transporter"/>
    <property type="match status" value="1"/>
</dbReference>
<dbReference type="FunFam" id="1.20.1250.20:FF:000011">
    <property type="entry name" value="MFS multidrug transporter, putative"/>
    <property type="match status" value="1"/>
</dbReference>
<protein>
    <recommendedName>
        <fullName evidence="7">Major facilitator superfamily (MFS) profile domain-containing protein</fullName>
    </recommendedName>
</protein>
<dbReference type="InterPro" id="IPR011701">
    <property type="entry name" value="MFS"/>
</dbReference>
<evidence type="ECO:0000256" key="3">
    <source>
        <dbReference type="ARBA" id="ARBA00022989"/>
    </source>
</evidence>
<feature type="transmembrane region" description="Helical" evidence="6">
    <location>
        <begin position="144"/>
        <end position="163"/>
    </location>
</feature>
<feature type="transmembrane region" description="Helical" evidence="6">
    <location>
        <begin position="203"/>
        <end position="224"/>
    </location>
</feature>
<dbReference type="AlphaFoldDB" id="D8PN04"/>
<dbReference type="VEuPathDB" id="FungiDB:SCHCODRAFT_02499364"/>
<dbReference type="EMBL" id="GL377302">
    <property type="protein sequence ID" value="EFJ02856.1"/>
    <property type="molecule type" value="Genomic_DNA"/>
</dbReference>
<dbReference type="OMA" id="MFTTFPT"/>
<dbReference type="PANTHER" id="PTHR23502">
    <property type="entry name" value="MAJOR FACILITATOR SUPERFAMILY"/>
    <property type="match status" value="1"/>
</dbReference>
<dbReference type="Pfam" id="PF07690">
    <property type="entry name" value="MFS_1"/>
    <property type="match status" value="1"/>
</dbReference>
<name>D8PN04_SCHCM</name>
<dbReference type="eggNOG" id="KOG0255">
    <property type="taxonomic scope" value="Eukaryota"/>
</dbReference>
<dbReference type="PANTHER" id="PTHR23502:SF60">
    <property type="entry name" value="MAJOR FACILITATOR SUPERFAMILY (MFS) PROFILE DOMAIN-CONTAINING PROTEIN-RELATED"/>
    <property type="match status" value="1"/>
</dbReference>
<feature type="transmembrane region" description="Helical" evidence="6">
    <location>
        <begin position="112"/>
        <end position="132"/>
    </location>
</feature>
<feature type="compositionally biased region" description="Polar residues" evidence="5">
    <location>
        <begin position="37"/>
        <end position="48"/>
    </location>
</feature>
<dbReference type="PROSITE" id="PS00216">
    <property type="entry name" value="SUGAR_TRANSPORT_1"/>
    <property type="match status" value="1"/>
</dbReference>
<sequence length="517" mass="55762">MDPQRTLTVPAIAFRCPDDSDCSVNTTVDAEKARSISEGSKITPQVGQESKADTPDELWAVDPINPRNWSTGKKWASVSIVALYTFIPPLTSSMMAPGLPNVAADYHIDNSTILALTLSSFVLALAIGPLVIGPLSELYGRKWVLHIANFLSLAFNLGCAFAPTTSALIALRFFSGLSGSAPIAIGGGSIGDLFNEKERGSAMALYTLGPLLGPVIGPICGGFIAQSIGIKWVFIIIAILNGVASVIGLPILRETYHPYLRMRQAIKNGVDSEKFMGQGSGMGVYGEKKGKLFWVSIARPVHLLFGDIICFTLSLYMAFMYGIYYLMFATFPGFFSSTYGFSVGIDGLVYIGLGVGFFLSTIVGAKLGNRVYEHLSNKLNNGIGKPEYRIPSLIFGSLFVPVGLLWYGWSAQAKIHWIMPIIGSAIYGFGQMLTYFPIQLYLVDTFTYAASAVSAAAFFRSLFGFAFPLFAQDMFNALGLGGGMSLLAGVAIVLGIPFPIFLWYKGEALRARSSLAR</sequence>
<gene>
    <name evidence="8" type="ORF">SCHCODRAFT_71571</name>
</gene>
<dbReference type="OrthoDB" id="6770063at2759"/>
<dbReference type="InterPro" id="IPR020846">
    <property type="entry name" value="MFS_dom"/>
</dbReference>
<dbReference type="InParanoid" id="D8PN04"/>
<evidence type="ECO:0000313" key="8">
    <source>
        <dbReference type="EMBL" id="EFJ02856.1"/>
    </source>
</evidence>
<feature type="transmembrane region" description="Helical" evidence="6">
    <location>
        <begin position="448"/>
        <end position="471"/>
    </location>
</feature>
<evidence type="ECO:0000259" key="7">
    <source>
        <dbReference type="PROSITE" id="PS50850"/>
    </source>
</evidence>
<keyword evidence="4 6" id="KW-0472">Membrane</keyword>
<dbReference type="RefSeq" id="XP_003037758.1">
    <property type="nucleotide sequence ID" value="XM_003037712.1"/>
</dbReference>
<dbReference type="Gene3D" id="1.20.1250.20">
    <property type="entry name" value="MFS general substrate transporter like domains"/>
    <property type="match status" value="1"/>
</dbReference>
<accession>D8PN04</accession>
<dbReference type="InterPro" id="IPR005829">
    <property type="entry name" value="Sugar_transporter_CS"/>
</dbReference>